<evidence type="ECO:0000256" key="1">
    <source>
        <dbReference type="SAM" id="MobiDB-lite"/>
    </source>
</evidence>
<name>A0AAD4S9X7_9MAGN</name>
<evidence type="ECO:0000313" key="2">
    <source>
        <dbReference type="EMBL" id="KAI3876162.1"/>
    </source>
</evidence>
<gene>
    <name evidence="2" type="ORF">MKW98_029114</name>
</gene>
<protein>
    <submittedName>
        <fullName evidence="2">Uncharacterized protein</fullName>
    </submittedName>
</protein>
<evidence type="ECO:0000313" key="3">
    <source>
        <dbReference type="Proteomes" id="UP001202328"/>
    </source>
</evidence>
<accession>A0AAD4S9X7</accession>
<comment type="caution">
    <text evidence="2">The sequence shown here is derived from an EMBL/GenBank/DDBJ whole genome shotgun (WGS) entry which is preliminary data.</text>
</comment>
<feature type="region of interest" description="Disordered" evidence="1">
    <location>
        <begin position="1"/>
        <end position="90"/>
    </location>
</feature>
<dbReference type="EMBL" id="JAJJMB010012509">
    <property type="protein sequence ID" value="KAI3876162.1"/>
    <property type="molecule type" value="Genomic_DNA"/>
</dbReference>
<feature type="non-terminal residue" evidence="2">
    <location>
        <position position="1"/>
    </location>
</feature>
<dbReference type="Proteomes" id="UP001202328">
    <property type="component" value="Unassembled WGS sequence"/>
</dbReference>
<proteinExistence type="predicted"/>
<organism evidence="2 3">
    <name type="scientific">Papaver atlanticum</name>
    <dbReference type="NCBI Taxonomy" id="357466"/>
    <lineage>
        <taxon>Eukaryota</taxon>
        <taxon>Viridiplantae</taxon>
        <taxon>Streptophyta</taxon>
        <taxon>Embryophyta</taxon>
        <taxon>Tracheophyta</taxon>
        <taxon>Spermatophyta</taxon>
        <taxon>Magnoliopsida</taxon>
        <taxon>Ranunculales</taxon>
        <taxon>Papaveraceae</taxon>
        <taxon>Papaveroideae</taxon>
        <taxon>Papaver</taxon>
    </lineage>
</organism>
<feature type="compositionally biased region" description="Polar residues" evidence="1">
    <location>
        <begin position="42"/>
        <end position="56"/>
    </location>
</feature>
<sequence length="137" mass="15345">ALTSAQVKVLQKQIKDLPDPNKDDSFEDLDRGTKRSRHSSRDMGTSQHQPSPSSSEFTEKDMHARGRGRGHGGRDGPHTLGGPKRGRGHTRKEYTFSLNSINIIIVEDYVVSFCCLCGLGRIMVLRINEQVLFFGLY</sequence>
<keyword evidence="3" id="KW-1185">Reference proteome</keyword>
<feature type="compositionally biased region" description="Basic and acidic residues" evidence="1">
    <location>
        <begin position="13"/>
        <end position="33"/>
    </location>
</feature>
<reference evidence="2" key="1">
    <citation type="submission" date="2022-04" db="EMBL/GenBank/DDBJ databases">
        <title>A functionally conserved STORR gene fusion in Papaver species that diverged 16.8 million years ago.</title>
        <authorList>
            <person name="Catania T."/>
        </authorList>
    </citation>
    <scope>NUCLEOTIDE SEQUENCE</scope>
    <source>
        <strain evidence="2">S-188037</strain>
    </source>
</reference>
<dbReference type="AlphaFoldDB" id="A0AAD4S9X7"/>